<evidence type="ECO:0000313" key="7">
    <source>
        <dbReference type="Proteomes" id="UP000663760"/>
    </source>
</evidence>
<evidence type="ECO:0000256" key="4">
    <source>
        <dbReference type="SAM" id="MobiDB-lite"/>
    </source>
</evidence>
<evidence type="ECO:0000256" key="1">
    <source>
        <dbReference type="ARBA" id="ARBA00022737"/>
    </source>
</evidence>
<accession>A0A7I8KQL3</accession>
<feature type="domain" description="RRM" evidence="5">
    <location>
        <begin position="176"/>
        <end position="253"/>
    </location>
</feature>
<dbReference type="EMBL" id="LR746270">
    <property type="protein sequence ID" value="CAA7399596.1"/>
    <property type="molecule type" value="Genomic_DNA"/>
</dbReference>
<dbReference type="InterPro" id="IPR012677">
    <property type="entry name" value="Nucleotide-bd_a/b_plait_sf"/>
</dbReference>
<dbReference type="CDD" id="cd12254">
    <property type="entry name" value="RRM_hnRNPH_ESRPs_RBM12_like"/>
    <property type="match status" value="2"/>
</dbReference>
<dbReference type="SMART" id="SM00360">
    <property type="entry name" value="RRM"/>
    <property type="match status" value="2"/>
</dbReference>
<dbReference type="OrthoDB" id="431068at2759"/>
<name>A0A7I8KQL3_SPIIN</name>
<protein>
    <recommendedName>
        <fullName evidence="5">RRM domain-containing protein</fullName>
    </recommendedName>
</protein>
<evidence type="ECO:0000313" key="6">
    <source>
        <dbReference type="EMBL" id="CAA7399596.1"/>
    </source>
</evidence>
<dbReference type="Pfam" id="PF00076">
    <property type="entry name" value="RRM_1"/>
    <property type="match status" value="2"/>
</dbReference>
<keyword evidence="7" id="KW-1185">Reference proteome</keyword>
<evidence type="ECO:0000259" key="5">
    <source>
        <dbReference type="PROSITE" id="PS50102"/>
    </source>
</evidence>
<sequence length="265" mass="29067">MMESNPYFAVSGGGGGGGASSYQSSYASSSYGPRETTTYATALAGYPGGAAAYSFPIVRLRGLPFNCTDLDIYRFFSGLDVVDCLLTNKSGRFSGEAFVLFAAPVHAELALQRDRLNMGRRYVEVFRCKKQDYYHAIAAELATDHHRGASAGSPPPPPPPSKRPRQEDQHQMEYTEILKLRGLPFSASRADIVDFFAGFDLPEDKVHIALRADGKATGEAFVEFPSAEEAKRAMNKDRMTIGSRYVELFPSTPEEASRAHSRSRQ</sequence>
<dbReference type="PROSITE" id="PS50102">
    <property type="entry name" value="RRM"/>
    <property type="match status" value="1"/>
</dbReference>
<dbReference type="InterPro" id="IPR050666">
    <property type="entry name" value="ESRP"/>
</dbReference>
<proteinExistence type="predicted"/>
<dbReference type="GO" id="GO:0003723">
    <property type="term" value="F:RNA binding"/>
    <property type="evidence" value="ECO:0007669"/>
    <property type="project" value="UniProtKB-UniRule"/>
</dbReference>
<evidence type="ECO:0000256" key="2">
    <source>
        <dbReference type="ARBA" id="ARBA00022884"/>
    </source>
</evidence>
<reference evidence="6" key="1">
    <citation type="submission" date="2020-02" db="EMBL/GenBank/DDBJ databases">
        <authorList>
            <person name="Scholz U."/>
            <person name="Mascher M."/>
            <person name="Fiebig A."/>
        </authorList>
    </citation>
    <scope>NUCLEOTIDE SEQUENCE</scope>
</reference>
<keyword evidence="2 3" id="KW-0694">RNA-binding</keyword>
<dbReference type="Proteomes" id="UP000663760">
    <property type="component" value="Chromosome 7"/>
</dbReference>
<dbReference type="InterPro" id="IPR000504">
    <property type="entry name" value="RRM_dom"/>
</dbReference>
<keyword evidence="1" id="KW-0677">Repeat</keyword>
<dbReference type="Gene3D" id="3.30.70.330">
    <property type="match status" value="2"/>
</dbReference>
<evidence type="ECO:0000256" key="3">
    <source>
        <dbReference type="PROSITE-ProRule" id="PRU00176"/>
    </source>
</evidence>
<dbReference type="SUPFAM" id="SSF54928">
    <property type="entry name" value="RNA-binding domain, RBD"/>
    <property type="match status" value="2"/>
</dbReference>
<dbReference type="InterPro" id="IPR035979">
    <property type="entry name" value="RBD_domain_sf"/>
</dbReference>
<organism evidence="6 7">
    <name type="scientific">Spirodela intermedia</name>
    <name type="common">Intermediate duckweed</name>
    <dbReference type="NCBI Taxonomy" id="51605"/>
    <lineage>
        <taxon>Eukaryota</taxon>
        <taxon>Viridiplantae</taxon>
        <taxon>Streptophyta</taxon>
        <taxon>Embryophyta</taxon>
        <taxon>Tracheophyta</taxon>
        <taxon>Spermatophyta</taxon>
        <taxon>Magnoliopsida</taxon>
        <taxon>Liliopsida</taxon>
        <taxon>Araceae</taxon>
        <taxon>Lemnoideae</taxon>
        <taxon>Spirodela</taxon>
    </lineage>
</organism>
<dbReference type="AlphaFoldDB" id="A0A7I8KQL3"/>
<dbReference type="PANTHER" id="PTHR13976">
    <property type="entry name" value="HETEROGENEOUS NUCLEAR RIBONUCLEOPROTEIN-RELATED"/>
    <property type="match status" value="1"/>
</dbReference>
<gene>
    <name evidence="6" type="ORF">SI8410_07010266</name>
</gene>
<feature type="region of interest" description="Disordered" evidence="4">
    <location>
        <begin position="146"/>
        <end position="170"/>
    </location>
</feature>